<protein>
    <submittedName>
        <fullName evidence="1">Uncharacterized protein</fullName>
    </submittedName>
</protein>
<dbReference type="EMBL" id="BNJG01000001">
    <property type="protein sequence ID" value="GHO55730.1"/>
    <property type="molecule type" value="Genomic_DNA"/>
</dbReference>
<name>A0ABQ3UTG5_9CHLR</name>
<reference evidence="1 2" key="1">
    <citation type="journal article" date="2021" name="Int. J. Syst. Evol. Microbiol.">
        <title>Reticulibacter mediterranei gen. nov., sp. nov., within the new family Reticulibacteraceae fam. nov., and Ktedonospora formicarum gen. nov., sp. nov., Ktedonobacter robiniae sp. nov., Dictyobacter formicarum sp. nov. and Dictyobacter arantiisoli sp. nov., belonging to the class Ktedonobacteria.</title>
        <authorList>
            <person name="Yabe S."/>
            <person name="Zheng Y."/>
            <person name="Wang C.M."/>
            <person name="Sakai Y."/>
            <person name="Abe K."/>
            <person name="Yokota A."/>
            <person name="Donadio S."/>
            <person name="Cavaletti L."/>
            <person name="Monciardini P."/>
        </authorList>
    </citation>
    <scope>NUCLEOTIDE SEQUENCE [LARGE SCALE GENOMIC DNA]</scope>
    <source>
        <strain evidence="1 2">SOSP1-30</strain>
    </source>
</reference>
<dbReference type="Pfam" id="PF19928">
    <property type="entry name" value="DUF6391"/>
    <property type="match status" value="1"/>
</dbReference>
<dbReference type="RefSeq" id="WP_201372290.1">
    <property type="nucleotide sequence ID" value="NZ_BNJG01000001.1"/>
</dbReference>
<accession>A0ABQ3UTG5</accession>
<comment type="caution">
    <text evidence="1">The sequence shown here is derived from an EMBL/GenBank/DDBJ whole genome shotgun (WGS) entry which is preliminary data.</text>
</comment>
<dbReference type="Proteomes" id="UP000654345">
    <property type="component" value="Unassembled WGS sequence"/>
</dbReference>
<gene>
    <name evidence="1" type="ORF">KSB_42050</name>
</gene>
<organism evidence="1 2">
    <name type="scientific">Ktedonobacter robiniae</name>
    <dbReference type="NCBI Taxonomy" id="2778365"/>
    <lineage>
        <taxon>Bacteria</taxon>
        <taxon>Bacillati</taxon>
        <taxon>Chloroflexota</taxon>
        <taxon>Ktedonobacteria</taxon>
        <taxon>Ktedonobacterales</taxon>
        <taxon>Ktedonobacteraceae</taxon>
        <taxon>Ktedonobacter</taxon>
    </lineage>
</organism>
<proteinExistence type="predicted"/>
<evidence type="ECO:0000313" key="1">
    <source>
        <dbReference type="EMBL" id="GHO55730.1"/>
    </source>
</evidence>
<evidence type="ECO:0000313" key="2">
    <source>
        <dbReference type="Proteomes" id="UP000654345"/>
    </source>
</evidence>
<sequence>MMTSINPLIQVAQQLTLGPAVRQNHALEHATIVLLSRKFPEVRLSGISFAAGFFVFGDLPTEAILPAAQEALQLLRTTQPELAVHERCGTNLAVAGMLTGLSAMMVSKMRRPYSTANNAILASTAALVLARPLGLVVQRHVTTQTPNGSMRILEIKPTTVLGAPAHFVSTDNPEAARLFS</sequence>
<keyword evidence="2" id="KW-1185">Reference proteome</keyword>